<evidence type="ECO:0000313" key="5">
    <source>
        <dbReference type="EMBL" id="HCO22556.1"/>
    </source>
</evidence>
<evidence type="ECO:0000259" key="4">
    <source>
        <dbReference type="Pfam" id="PF01420"/>
    </source>
</evidence>
<comment type="caution">
    <text evidence="5">The sequence shown here is derived from an EMBL/GenBank/DDBJ whole genome shotgun (WGS) entry which is preliminary data.</text>
</comment>
<accession>A0A3D3R1T5</accession>
<comment type="similarity">
    <text evidence="1">Belongs to the type-I restriction system S methylase family.</text>
</comment>
<evidence type="ECO:0000256" key="2">
    <source>
        <dbReference type="ARBA" id="ARBA00022747"/>
    </source>
</evidence>
<proteinExistence type="inferred from homology"/>
<dbReference type="InterPro" id="IPR044946">
    <property type="entry name" value="Restrct_endonuc_typeI_TRD_sf"/>
</dbReference>
<feature type="domain" description="Type I restriction modification DNA specificity" evidence="4">
    <location>
        <begin position="251"/>
        <end position="406"/>
    </location>
</feature>
<dbReference type="InterPro" id="IPR000055">
    <property type="entry name" value="Restrct_endonuc_typeI_TRD"/>
</dbReference>
<dbReference type="Proteomes" id="UP000263642">
    <property type="component" value="Unassembled WGS sequence"/>
</dbReference>
<dbReference type="GO" id="GO:0009307">
    <property type="term" value="P:DNA restriction-modification system"/>
    <property type="evidence" value="ECO:0007669"/>
    <property type="project" value="UniProtKB-KW"/>
</dbReference>
<organism evidence="5 6">
    <name type="scientific">Gimesia maris</name>
    <dbReference type="NCBI Taxonomy" id="122"/>
    <lineage>
        <taxon>Bacteria</taxon>
        <taxon>Pseudomonadati</taxon>
        <taxon>Planctomycetota</taxon>
        <taxon>Planctomycetia</taxon>
        <taxon>Planctomycetales</taxon>
        <taxon>Planctomycetaceae</taxon>
        <taxon>Gimesia</taxon>
    </lineage>
</organism>
<evidence type="ECO:0000256" key="3">
    <source>
        <dbReference type="ARBA" id="ARBA00023125"/>
    </source>
</evidence>
<name>A0A3D3R1T5_9PLAN</name>
<sequence>MGSEWKTRALKDCATWYSGGTPRKGNPEYWGGNIPWISAKSLKEFFVSDSEEKITESGLDNGSRLIPKNSILFVVRGMSLKKEFRMGITTRPVAFNQDLKGLVANEDILPYFLAYAIRGKTKEILDLVGEAGHGTGILPTDRIQDIQIPCLNLKVQQRIVDFLKTLDDKIELNRRMNATLEGMAQALFQSWFVDFAPVLDNALAAGNPIPDELADRAAIRRQALDNGTANREAAQHFPATFQFTEEMGWIPEGWEILELENTVSTIIDHRGKTPKKLKSNWVESGYPAISAKNIKAGKLVRKDTIRFTDHELYERWMPVELKKGDLLMTSEAPLGEKLYLAKKFKWVLSQRLFGLRANEKISGIYLYHWLNTETAKADLEGRASGTTVQGIRQSELRKVNVLTPSQECISVFSRASDSVMEKRATNESNTEMLTKLRDTLLPKLISGELRIADADKLAEEAMV</sequence>
<dbReference type="Gene3D" id="1.10.287.1120">
    <property type="entry name" value="Bipartite methylase S protein"/>
    <property type="match status" value="1"/>
</dbReference>
<gene>
    <name evidence="5" type="ORF">DIT97_05645</name>
</gene>
<reference evidence="5 6" key="1">
    <citation type="journal article" date="2018" name="Nat. Biotechnol.">
        <title>A standardized bacterial taxonomy based on genome phylogeny substantially revises the tree of life.</title>
        <authorList>
            <person name="Parks D.H."/>
            <person name="Chuvochina M."/>
            <person name="Waite D.W."/>
            <person name="Rinke C."/>
            <person name="Skarshewski A."/>
            <person name="Chaumeil P.A."/>
            <person name="Hugenholtz P."/>
        </authorList>
    </citation>
    <scope>NUCLEOTIDE SEQUENCE [LARGE SCALE GENOMIC DNA]</scope>
    <source>
        <strain evidence="5">UBA9375</strain>
    </source>
</reference>
<dbReference type="CDD" id="cd17249">
    <property type="entry name" value="RMtype1_S_EcoR124I-TRD2-CR2_like"/>
    <property type="match status" value="1"/>
</dbReference>
<dbReference type="AlphaFoldDB" id="A0A3D3R1T5"/>
<dbReference type="EMBL" id="DQAY01000036">
    <property type="protein sequence ID" value="HCO22556.1"/>
    <property type="molecule type" value="Genomic_DNA"/>
</dbReference>
<evidence type="ECO:0000256" key="1">
    <source>
        <dbReference type="ARBA" id="ARBA00010923"/>
    </source>
</evidence>
<feature type="domain" description="Type I restriction modification DNA specificity" evidence="4">
    <location>
        <begin position="3"/>
        <end position="181"/>
    </location>
</feature>
<dbReference type="PANTHER" id="PTHR30408:SF13">
    <property type="entry name" value="TYPE I RESTRICTION ENZYME HINDI SPECIFICITY SUBUNIT"/>
    <property type="match status" value="1"/>
</dbReference>
<protein>
    <recommendedName>
        <fullName evidence="4">Type I restriction modification DNA specificity domain-containing protein</fullName>
    </recommendedName>
</protein>
<dbReference type="InterPro" id="IPR052021">
    <property type="entry name" value="Type-I_RS_S_subunit"/>
</dbReference>
<dbReference type="GO" id="GO:0003677">
    <property type="term" value="F:DNA binding"/>
    <property type="evidence" value="ECO:0007669"/>
    <property type="project" value="UniProtKB-KW"/>
</dbReference>
<keyword evidence="2" id="KW-0680">Restriction system</keyword>
<dbReference type="Pfam" id="PF01420">
    <property type="entry name" value="Methylase_S"/>
    <property type="match status" value="2"/>
</dbReference>
<dbReference type="Gene3D" id="3.90.220.20">
    <property type="entry name" value="DNA methylase specificity domains"/>
    <property type="match status" value="2"/>
</dbReference>
<evidence type="ECO:0000313" key="6">
    <source>
        <dbReference type="Proteomes" id="UP000263642"/>
    </source>
</evidence>
<dbReference type="SUPFAM" id="SSF116734">
    <property type="entry name" value="DNA methylase specificity domain"/>
    <property type="match status" value="2"/>
</dbReference>
<keyword evidence="3" id="KW-0238">DNA-binding</keyword>
<dbReference type="PANTHER" id="PTHR30408">
    <property type="entry name" value="TYPE-1 RESTRICTION ENZYME ECOKI SPECIFICITY PROTEIN"/>
    <property type="match status" value="1"/>
</dbReference>